<evidence type="ECO:0000256" key="6">
    <source>
        <dbReference type="ARBA" id="ARBA00022741"/>
    </source>
</evidence>
<dbReference type="Pfam" id="PF25601">
    <property type="entry name" value="AAA_lid_14"/>
    <property type="match status" value="1"/>
</dbReference>
<sequence>MAQAAKILVVDDEPSVRWAFEKTLKKAGYEVALAETGTKGLALFESFQPDLTLLDIRMPEMDGLQVLERVRGMRSDAQVIVMTAYSDMDTTVAAMKLGAYDFLTKPFNIDECLLLIARGLAARRAAADLPAQTAVSTTGGLKGNSPPMQEVYKLIGRVSAEDVTVLVTGESGSGKELVAQAIHYNSNRSAKPFWAINCTAITESLMESELFGYEKGAFTGAVAAKPGVFELAQGGTLFLDEIGDMSLEMQAQLLRVLEERQIVRVGGNKRIKVDVRIIAATNKDLRKAIQEGRVREDLYHRIKVIEIRLPPLRQRREDIPLLARYFIGQYANQKKTVPKVLSEEAMACLVAYNWPGNVRELKNVIDQVCTLTRDQIILVDHLPPEIRRGAPASTGLPARSPEPGGEPLARPTGLAAAGSSPDVLPKPGPATGAVLPPGGPAELPPATTPVVIGAAETVAPAGGLPEDLVGALVAREIKAGRAGEVYEHLMDQVEKELLRQALALFKGNQVQTANFLGITRNTLRAKIEKYEL</sequence>
<dbReference type="GO" id="GO:0005737">
    <property type="term" value="C:cytoplasm"/>
    <property type="evidence" value="ECO:0007669"/>
    <property type="project" value="UniProtKB-SubCell"/>
</dbReference>
<evidence type="ECO:0000256" key="9">
    <source>
        <dbReference type="ARBA" id="ARBA00023015"/>
    </source>
</evidence>
<dbReference type="PROSITE" id="PS50045">
    <property type="entry name" value="SIGMA54_INTERACT_4"/>
    <property type="match status" value="1"/>
</dbReference>
<name>A0A367ZKZ9_9BACT</name>
<dbReference type="InterPro" id="IPR001789">
    <property type="entry name" value="Sig_transdc_resp-reg_receiver"/>
</dbReference>
<dbReference type="PRINTS" id="PR01590">
    <property type="entry name" value="HTHFIS"/>
</dbReference>
<dbReference type="InterPro" id="IPR002197">
    <property type="entry name" value="HTH_Fis"/>
</dbReference>
<evidence type="ECO:0000256" key="1">
    <source>
        <dbReference type="ARBA" id="ARBA00004496"/>
    </source>
</evidence>
<keyword evidence="5 16" id="KW-0597">Phosphoprotein</keyword>
<feature type="region of interest" description="Disordered" evidence="17">
    <location>
        <begin position="388"/>
        <end position="440"/>
    </location>
</feature>
<dbReference type="InterPro" id="IPR027417">
    <property type="entry name" value="P-loop_NTPase"/>
</dbReference>
<dbReference type="InterPro" id="IPR011006">
    <property type="entry name" value="CheY-like_superfamily"/>
</dbReference>
<dbReference type="Pfam" id="PF00072">
    <property type="entry name" value="Response_reg"/>
    <property type="match status" value="1"/>
</dbReference>
<keyword evidence="4" id="KW-0678">Repressor</keyword>
<dbReference type="Pfam" id="PF02954">
    <property type="entry name" value="HTH_8"/>
    <property type="match status" value="1"/>
</dbReference>
<evidence type="ECO:0000256" key="12">
    <source>
        <dbReference type="ARBA" id="ARBA00023163"/>
    </source>
</evidence>
<feature type="domain" description="Sigma-54 factor interaction" evidence="18">
    <location>
        <begin position="141"/>
        <end position="370"/>
    </location>
</feature>
<dbReference type="InterPro" id="IPR009057">
    <property type="entry name" value="Homeodomain-like_sf"/>
</dbReference>
<dbReference type="FunFam" id="3.40.50.300:FF:000006">
    <property type="entry name" value="DNA-binding transcriptional regulator NtrC"/>
    <property type="match status" value="1"/>
</dbReference>
<comment type="subcellular location">
    <subcellularLocation>
        <location evidence="1">Cytoplasm</location>
    </subcellularLocation>
</comment>
<keyword evidence="12" id="KW-0804">Transcription</keyword>
<evidence type="ECO:0000256" key="16">
    <source>
        <dbReference type="PROSITE-ProRule" id="PRU00169"/>
    </source>
</evidence>
<keyword evidence="8" id="KW-0902">Two-component regulatory system</keyword>
<proteinExistence type="predicted"/>
<evidence type="ECO:0000256" key="15">
    <source>
        <dbReference type="ARBA" id="ARBA00031910"/>
    </source>
</evidence>
<evidence type="ECO:0000313" key="21">
    <source>
        <dbReference type="Proteomes" id="UP000252355"/>
    </source>
</evidence>
<dbReference type="PROSITE" id="PS00688">
    <property type="entry name" value="SIGMA54_INTERACT_3"/>
    <property type="match status" value="1"/>
</dbReference>
<evidence type="ECO:0000313" key="20">
    <source>
        <dbReference type="EMBL" id="RCK78449.1"/>
    </source>
</evidence>
<dbReference type="PANTHER" id="PTHR32071:SF95">
    <property type="entry name" value="DNA-BINDING TRANSCRIPTIONAL REGULATOR NTRC"/>
    <property type="match status" value="1"/>
</dbReference>
<protein>
    <recommendedName>
        <fullName evidence="2">DNA-binding transcriptional regulator NtrC</fullName>
    </recommendedName>
    <alternativeName>
        <fullName evidence="14">Nitrogen regulation protein NR(I)</fullName>
    </alternativeName>
    <alternativeName>
        <fullName evidence="15">Nitrogen regulator I</fullName>
    </alternativeName>
</protein>
<keyword evidence="13" id="KW-0535">Nitrogen fixation</keyword>
<evidence type="ECO:0000256" key="7">
    <source>
        <dbReference type="ARBA" id="ARBA00022840"/>
    </source>
</evidence>
<keyword evidence="7" id="KW-0067">ATP-binding</keyword>
<evidence type="ECO:0000256" key="11">
    <source>
        <dbReference type="ARBA" id="ARBA00023159"/>
    </source>
</evidence>
<dbReference type="SUPFAM" id="SSF52540">
    <property type="entry name" value="P-loop containing nucleoside triphosphate hydrolases"/>
    <property type="match status" value="1"/>
</dbReference>
<keyword evidence="10" id="KW-0238">DNA-binding</keyword>
<evidence type="ECO:0000256" key="5">
    <source>
        <dbReference type="ARBA" id="ARBA00022553"/>
    </source>
</evidence>
<dbReference type="Proteomes" id="UP000252355">
    <property type="component" value="Unassembled WGS sequence"/>
</dbReference>
<evidence type="ECO:0000256" key="2">
    <source>
        <dbReference type="ARBA" id="ARBA00019059"/>
    </source>
</evidence>
<dbReference type="SUPFAM" id="SSF46689">
    <property type="entry name" value="Homeodomain-like"/>
    <property type="match status" value="1"/>
</dbReference>
<dbReference type="GO" id="GO:0000160">
    <property type="term" value="P:phosphorelay signal transduction system"/>
    <property type="evidence" value="ECO:0007669"/>
    <property type="project" value="UniProtKB-KW"/>
</dbReference>
<dbReference type="InterPro" id="IPR025944">
    <property type="entry name" value="Sigma_54_int_dom_CS"/>
</dbReference>
<dbReference type="PANTHER" id="PTHR32071">
    <property type="entry name" value="TRANSCRIPTIONAL REGULATORY PROTEIN"/>
    <property type="match status" value="1"/>
</dbReference>
<dbReference type="FunFam" id="3.40.50.2300:FF:000018">
    <property type="entry name" value="DNA-binding transcriptional regulator NtrC"/>
    <property type="match status" value="1"/>
</dbReference>
<dbReference type="PROSITE" id="PS00676">
    <property type="entry name" value="SIGMA54_INTERACT_2"/>
    <property type="match status" value="1"/>
</dbReference>
<dbReference type="PROSITE" id="PS50110">
    <property type="entry name" value="RESPONSE_REGULATORY"/>
    <property type="match status" value="1"/>
</dbReference>
<evidence type="ECO:0000256" key="14">
    <source>
        <dbReference type="ARBA" id="ARBA00029881"/>
    </source>
</evidence>
<dbReference type="InterPro" id="IPR002078">
    <property type="entry name" value="Sigma_54_int"/>
</dbReference>
<dbReference type="GO" id="GO:0005524">
    <property type="term" value="F:ATP binding"/>
    <property type="evidence" value="ECO:0007669"/>
    <property type="project" value="UniProtKB-KW"/>
</dbReference>
<dbReference type="InterPro" id="IPR025662">
    <property type="entry name" value="Sigma_54_int_dom_ATP-bd_1"/>
</dbReference>
<gene>
    <name evidence="20" type="ORF">OZSIB_1369</name>
</gene>
<comment type="caution">
    <text evidence="20">The sequence shown here is derived from an EMBL/GenBank/DDBJ whole genome shotgun (WGS) entry which is preliminary data.</text>
</comment>
<dbReference type="InterPro" id="IPR058031">
    <property type="entry name" value="AAA_lid_NorR"/>
</dbReference>
<dbReference type="SUPFAM" id="SSF52172">
    <property type="entry name" value="CheY-like"/>
    <property type="match status" value="1"/>
</dbReference>
<evidence type="ECO:0000256" key="3">
    <source>
        <dbReference type="ARBA" id="ARBA00022490"/>
    </source>
</evidence>
<reference evidence="20 21" key="1">
    <citation type="submission" date="2018-05" db="EMBL/GenBank/DDBJ databases">
        <title>A metagenomic window into the 2 km-deep terrestrial subsurface aquifer revealed taxonomically and functionally diverse microbial community comprising novel uncultured bacterial lineages.</title>
        <authorList>
            <person name="Kadnikov V.V."/>
            <person name="Mardanov A.V."/>
            <person name="Beletsky A.V."/>
            <person name="Banks D."/>
            <person name="Pimenov N.V."/>
            <person name="Frank Y.A."/>
            <person name="Karnachuk O.V."/>
            <person name="Ravin N.V."/>
        </authorList>
    </citation>
    <scope>NUCLEOTIDE SEQUENCE [LARGE SCALE GENOMIC DNA]</scope>
    <source>
        <strain evidence="20">BY5</strain>
    </source>
</reference>
<dbReference type="InterPro" id="IPR025943">
    <property type="entry name" value="Sigma_54_int_dom_ATP-bd_2"/>
</dbReference>
<feature type="domain" description="Response regulatory" evidence="19">
    <location>
        <begin position="6"/>
        <end position="120"/>
    </location>
</feature>
<dbReference type="Pfam" id="PF00158">
    <property type="entry name" value="Sigma54_activat"/>
    <property type="match status" value="1"/>
</dbReference>
<dbReference type="GO" id="GO:0043565">
    <property type="term" value="F:sequence-specific DNA binding"/>
    <property type="evidence" value="ECO:0007669"/>
    <property type="project" value="InterPro"/>
</dbReference>
<dbReference type="Gene3D" id="3.40.50.300">
    <property type="entry name" value="P-loop containing nucleotide triphosphate hydrolases"/>
    <property type="match status" value="1"/>
</dbReference>
<dbReference type="Gene3D" id="1.10.8.60">
    <property type="match status" value="1"/>
</dbReference>
<keyword evidence="3" id="KW-0963">Cytoplasm</keyword>
<evidence type="ECO:0000256" key="4">
    <source>
        <dbReference type="ARBA" id="ARBA00022491"/>
    </source>
</evidence>
<dbReference type="Gene3D" id="1.10.10.60">
    <property type="entry name" value="Homeodomain-like"/>
    <property type="match status" value="1"/>
</dbReference>
<evidence type="ECO:0000259" key="18">
    <source>
        <dbReference type="PROSITE" id="PS50045"/>
    </source>
</evidence>
<keyword evidence="9" id="KW-0805">Transcription regulation</keyword>
<evidence type="ECO:0000256" key="10">
    <source>
        <dbReference type="ARBA" id="ARBA00023125"/>
    </source>
</evidence>
<dbReference type="CDD" id="cd00009">
    <property type="entry name" value="AAA"/>
    <property type="match status" value="1"/>
</dbReference>
<dbReference type="Gene3D" id="3.40.50.2300">
    <property type="match status" value="1"/>
</dbReference>
<feature type="modified residue" description="4-aspartylphosphate" evidence="16">
    <location>
        <position position="55"/>
    </location>
</feature>
<evidence type="ECO:0000256" key="13">
    <source>
        <dbReference type="ARBA" id="ARBA00023231"/>
    </source>
</evidence>
<evidence type="ECO:0000259" key="19">
    <source>
        <dbReference type="PROSITE" id="PS50110"/>
    </source>
</evidence>
<evidence type="ECO:0000256" key="8">
    <source>
        <dbReference type="ARBA" id="ARBA00023012"/>
    </source>
</evidence>
<dbReference type="SMART" id="SM00448">
    <property type="entry name" value="REC"/>
    <property type="match status" value="1"/>
</dbReference>
<dbReference type="EMBL" id="QOQW01000022">
    <property type="protein sequence ID" value="RCK78449.1"/>
    <property type="molecule type" value="Genomic_DNA"/>
</dbReference>
<keyword evidence="11" id="KW-0010">Activator</keyword>
<dbReference type="GO" id="GO:0006355">
    <property type="term" value="P:regulation of DNA-templated transcription"/>
    <property type="evidence" value="ECO:0007669"/>
    <property type="project" value="InterPro"/>
</dbReference>
<evidence type="ECO:0000256" key="17">
    <source>
        <dbReference type="SAM" id="MobiDB-lite"/>
    </source>
</evidence>
<dbReference type="InterPro" id="IPR003593">
    <property type="entry name" value="AAA+_ATPase"/>
</dbReference>
<organism evidence="20 21">
    <name type="scientific">Candidatus Ozemobacter sibiricus</name>
    <dbReference type="NCBI Taxonomy" id="2268124"/>
    <lineage>
        <taxon>Bacteria</taxon>
        <taxon>Candidatus Ozemobacteria</taxon>
        <taxon>Candidatus Ozemobacterales</taxon>
        <taxon>Candidatus Ozemobacteraceae</taxon>
        <taxon>Candidatus Ozemobacter</taxon>
    </lineage>
</organism>
<keyword evidence="6" id="KW-0547">Nucleotide-binding</keyword>
<dbReference type="SMART" id="SM00382">
    <property type="entry name" value="AAA"/>
    <property type="match status" value="1"/>
</dbReference>
<dbReference type="AlphaFoldDB" id="A0A367ZKZ9"/>
<accession>A0A367ZKZ9</accession>
<dbReference type="PROSITE" id="PS00675">
    <property type="entry name" value="SIGMA54_INTERACT_1"/>
    <property type="match status" value="1"/>
</dbReference>